<evidence type="ECO:0000313" key="2">
    <source>
        <dbReference type="Proteomes" id="UP001177260"/>
    </source>
</evidence>
<comment type="caution">
    <text evidence="1">The sequence shown here is derived from an EMBL/GenBank/DDBJ whole genome shotgun (WGS) entry which is preliminary data.</text>
</comment>
<name>A0ACC3AUT4_9EURO</name>
<gene>
    <name evidence="1" type="ORF">N8T08_008930</name>
</gene>
<accession>A0ACC3AUT4</accession>
<keyword evidence="2" id="KW-1185">Reference proteome</keyword>
<evidence type="ECO:0000313" key="1">
    <source>
        <dbReference type="EMBL" id="KAK1141518.1"/>
    </source>
</evidence>
<dbReference type="Proteomes" id="UP001177260">
    <property type="component" value="Unassembled WGS sequence"/>
</dbReference>
<sequence>MDTSVPYTPLIRIIIDLAQIQDQLLDISLNGKHRSPSQVLAHCQGLQERMCIIHNNLQAGRDSTPELIMSDWVSVDFCYYAILVEILRTRLRYAPSPLTHRECLSYARCSLKAFQYLQEHVVNELDFAPYPFFLTWTMFMYPLSPFFVLICNIIGTLDKDDYHLIRNITQGLARFTESPYVVKMLSLLASLQQLCEPLFHAVDSQDAPPPQGRRWYPSVTATLEPETTAPAHSATAYGTENMSVSSSAAAVGAPTELWMQGQYPAEVTPSTEGMMWQLFNSQLSLGLFEQDYLSFGAG</sequence>
<organism evidence="1 2">
    <name type="scientific">Aspergillus melleus</name>
    <dbReference type="NCBI Taxonomy" id="138277"/>
    <lineage>
        <taxon>Eukaryota</taxon>
        <taxon>Fungi</taxon>
        <taxon>Dikarya</taxon>
        <taxon>Ascomycota</taxon>
        <taxon>Pezizomycotina</taxon>
        <taxon>Eurotiomycetes</taxon>
        <taxon>Eurotiomycetidae</taxon>
        <taxon>Eurotiales</taxon>
        <taxon>Aspergillaceae</taxon>
        <taxon>Aspergillus</taxon>
        <taxon>Aspergillus subgen. Circumdati</taxon>
    </lineage>
</organism>
<dbReference type="EMBL" id="JAOPJF010000062">
    <property type="protein sequence ID" value="KAK1141518.1"/>
    <property type="molecule type" value="Genomic_DNA"/>
</dbReference>
<proteinExistence type="predicted"/>
<reference evidence="1 2" key="1">
    <citation type="journal article" date="2023" name="ACS Omega">
        <title>Identification of the Neoaspergillic Acid Biosynthesis Gene Cluster by Establishing an In Vitro CRISPR-Ribonucleoprotein Genetic System in Aspergillus melleus.</title>
        <authorList>
            <person name="Yuan B."/>
            <person name="Grau M.F."/>
            <person name="Murata R.M."/>
            <person name="Torok T."/>
            <person name="Venkateswaran K."/>
            <person name="Stajich J.E."/>
            <person name="Wang C.C.C."/>
        </authorList>
    </citation>
    <scope>NUCLEOTIDE SEQUENCE [LARGE SCALE GENOMIC DNA]</scope>
    <source>
        <strain evidence="1 2">IMV 1140</strain>
    </source>
</reference>
<protein>
    <submittedName>
        <fullName evidence="1">Uncharacterized protein</fullName>
    </submittedName>
</protein>